<comment type="caution">
    <text evidence="5">The sequence shown here is derived from an EMBL/GenBank/DDBJ whole genome shotgun (WGS) entry which is preliminary data.</text>
</comment>
<dbReference type="InterPro" id="IPR036390">
    <property type="entry name" value="WH_DNA-bd_sf"/>
</dbReference>
<reference evidence="5 6" key="1">
    <citation type="submission" date="2023-11" db="EMBL/GenBank/DDBJ databases">
        <title>A Novel Polar Bacteriovorax (B. antarcticus) Isolated from the Biocrust in Antarctica.</title>
        <authorList>
            <person name="Mun W."/>
            <person name="Choi S.Y."/>
            <person name="Mitchell R.J."/>
        </authorList>
    </citation>
    <scope>NUCLEOTIDE SEQUENCE [LARGE SCALE GENOMIC DNA]</scope>
    <source>
        <strain evidence="5 6">PP10</strain>
    </source>
</reference>
<gene>
    <name evidence="5" type="ORF">SHI21_07715</name>
</gene>
<dbReference type="PRINTS" id="PR00598">
    <property type="entry name" value="HTHMARR"/>
</dbReference>
<keyword evidence="2" id="KW-0238">DNA-binding</keyword>
<dbReference type="Pfam" id="PF12802">
    <property type="entry name" value="MarR_2"/>
    <property type="match status" value="1"/>
</dbReference>
<dbReference type="Proteomes" id="UP001302274">
    <property type="component" value="Unassembled WGS sequence"/>
</dbReference>
<dbReference type="Gene3D" id="1.10.10.10">
    <property type="entry name" value="Winged helix-like DNA-binding domain superfamily/Winged helix DNA-binding domain"/>
    <property type="match status" value="1"/>
</dbReference>
<evidence type="ECO:0000256" key="3">
    <source>
        <dbReference type="ARBA" id="ARBA00023163"/>
    </source>
</evidence>
<feature type="domain" description="HTH marR-type" evidence="4">
    <location>
        <begin position="19"/>
        <end position="149"/>
    </location>
</feature>
<dbReference type="InterPro" id="IPR023187">
    <property type="entry name" value="Tscrpt_reg_MarR-type_CS"/>
</dbReference>
<dbReference type="SUPFAM" id="SSF46785">
    <property type="entry name" value="Winged helix' DNA-binding domain"/>
    <property type="match status" value="1"/>
</dbReference>
<dbReference type="PANTHER" id="PTHR42756:SF1">
    <property type="entry name" value="TRANSCRIPTIONAL REPRESSOR OF EMRAB OPERON"/>
    <property type="match status" value="1"/>
</dbReference>
<evidence type="ECO:0000259" key="4">
    <source>
        <dbReference type="PROSITE" id="PS50995"/>
    </source>
</evidence>
<evidence type="ECO:0000313" key="6">
    <source>
        <dbReference type="Proteomes" id="UP001302274"/>
    </source>
</evidence>
<name>A0ABU5VT32_9BACT</name>
<dbReference type="PROSITE" id="PS50995">
    <property type="entry name" value="HTH_MARR_2"/>
    <property type="match status" value="1"/>
</dbReference>
<dbReference type="InterPro" id="IPR036388">
    <property type="entry name" value="WH-like_DNA-bd_sf"/>
</dbReference>
<sequence>MKTKDTGPIYKEDIHPALKDAFGYRLLHVALKYRRALIEILEEFDLAPPQLGILRILATSDMLTQALLGQELGHDKVTIVRMIDGLENLGFVNRIEGKKDKRQRLIQITKSGREVLAIVKKKNITREKNFLSPLSDSEAETLKKLIMKL</sequence>
<keyword evidence="6" id="KW-1185">Reference proteome</keyword>
<protein>
    <submittedName>
        <fullName evidence="5">MarR family transcriptional regulator</fullName>
    </submittedName>
</protein>
<dbReference type="SMART" id="SM00347">
    <property type="entry name" value="HTH_MARR"/>
    <property type="match status" value="1"/>
</dbReference>
<organism evidence="5 6">
    <name type="scientific">Bacteriovorax antarcticus</name>
    <dbReference type="NCBI Taxonomy" id="3088717"/>
    <lineage>
        <taxon>Bacteria</taxon>
        <taxon>Pseudomonadati</taxon>
        <taxon>Bdellovibrionota</taxon>
        <taxon>Bacteriovoracia</taxon>
        <taxon>Bacteriovoracales</taxon>
        <taxon>Bacteriovoracaceae</taxon>
        <taxon>Bacteriovorax</taxon>
    </lineage>
</organism>
<evidence type="ECO:0000313" key="5">
    <source>
        <dbReference type="EMBL" id="MEA9356082.1"/>
    </source>
</evidence>
<dbReference type="PANTHER" id="PTHR42756">
    <property type="entry name" value="TRANSCRIPTIONAL REGULATOR, MARR"/>
    <property type="match status" value="1"/>
</dbReference>
<dbReference type="InterPro" id="IPR000835">
    <property type="entry name" value="HTH_MarR-typ"/>
</dbReference>
<evidence type="ECO:0000256" key="2">
    <source>
        <dbReference type="ARBA" id="ARBA00023125"/>
    </source>
</evidence>
<proteinExistence type="predicted"/>
<keyword evidence="3" id="KW-0804">Transcription</keyword>
<dbReference type="PROSITE" id="PS01117">
    <property type="entry name" value="HTH_MARR_1"/>
    <property type="match status" value="1"/>
</dbReference>
<dbReference type="RefSeq" id="WP_323575757.1">
    <property type="nucleotide sequence ID" value="NZ_JAYGJQ010000001.1"/>
</dbReference>
<dbReference type="EMBL" id="JAYGJQ010000001">
    <property type="protein sequence ID" value="MEA9356082.1"/>
    <property type="molecule type" value="Genomic_DNA"/>
</dbReference>
<evidence type="ECO:0000256" key="1">
    <source>
        <dbReference type="ARBA" id="ARBA00023015"/>
    </source>
</evidence>
<accession>A0ABU5VT32</accession>
<keyword evidence="1" id="KW-0805">Transcription regulation</keyword>